<name>A0ABP6ZFB2_9ACTN</name>
<organism evidence="2 3">
    <name type="scientific">Kineosporia mesophila</name>
    <dbReference type="NCBI Taxonomy" id="566012"/>
    <lineage>
        <taxon>Bacteria</taxon>
        <taxon>Bacillati</taxon>
        <taxon>Actinomycetota</taxon>
        <taxon>Actinomycetes</taxon>
        <taxon>Kineosporiales</taxon>
        <taxon>Kineosporiaceae</taxon>
        <taxon>Kineosporia</taxon>
    </lineage>
</organism>
<gene>
    <name evidence="2" type="ORF">GCM10022223_24040</name>
</gene>
<accession>A0ABP6ZFB2</accession>
<evidence type="ECO:0000313" key="3">
    <source>
        <dbReference type="Proteomes" id="UP001501074"/>
    </source>
</evidence>
<evidence type="ECO:0000313" key="2">
    <source>
        <dbReference type="EMBL" id="GAA3607248.1"/>
    </source>
</evidence>
<dbReference type="EMBL" id="BAAAZO010000003">
    <property type="protein sequence ID" value="GAA3607248.1"/>
    <property type="molecule type" value="Genomic_DNA"/>
</dbReference>
<keyword evidence="1" id="KW-1133">Transmembrane helix</keyword>
<proteinExistence type="predicted"/>
<sequence>MTRRSLGLLAIGGGVVFLLLGAVAQGAGAAGRVPAVAGLFLVILGIFVAF</sequence>
<comment type="caution">
    <text evidence="2">The sequence shown here is derived from an EMBL/GenBank/DDBJ whole genome shotgun (WGS) entry which is preliminary data.</text>
</comment>
<protein>
    <submittedName>
        <fullName evidence="2">Uncharacterized protein</fullName>
    </submittedName>
</protein>
<keyword evidence="1" id="KW-0812">Transmembrane</keyword>
<keyword evidence="3" id="KW-1185">Reference proteome</keyword>
<reference evidence="3" key="1">
    <citation type="journal article" date="2019" name="Int. J. Syst. Evol. Microbiol.">
        <title>The Global Catalogue of Microorganisms (GCM) 10K type strain sequencing project: providing services to taxonomists for standard genome sequencing and annotation.</title>
        <authorList>
            <consortium name="The Broad Institute Genomics Platform"/>
            <consortium name="The Broad Institute Genome Sequencing Center for Infectious Disease"/>
            <person name="Wu L."/>
            <person name="Ma J."/>
        </authorList>
    </citation>
    <scope>NUCLEOTIDE SEQUENCE [LARGE SCALE GENOMIC DNA]</scope>
    <source>
        <strain evidence="3">JCM 16902</strain>
    </source>
</reference>
<dbReference type="RefSeq" id="WP_231488309.1">
    <property type="nucleotide sequence ID" value="NZ_BAAAZO010000003.1"/>
</dbReference>
<dbReference type="Proteomes" id="UP001501074">
    <property type="component" value="Unassembled WGS sequence"/>
</dbReference>
<evidence type="ECO:0000256" key="1">
    <source>
        <dbReference type="SAM" id="Phobius"/>
    </source>
</evidence>
<feature type="transmembrane region" description="Helical" evidence="1">
    <location>
        <begin position="34"/>
        <end position="49"/>
    </location>
</feature>
<keyword evidence="1" id="KW-0472">Membrane</keyword>